<organism evidence="2 3">
    <name type="scientific">Methylobacter tundripaludum (strain ATCC BAA-1195 / DSM 17260 / SV96)</name>
    <dbReference type="NCBI Taxonomy" id="697282"/>
    <lineage>
        <taxon>Bacteria</taxon>
        <taxon>Pseudomonadati</taxon>
        <taxon>Pseudomonadota</taxon>
        <taxon>Gammaproteobacteria</taxon>
        <taxon>Methylococcales</taxon>
        <taxon>Methylococcaceae</taxon>
        <taxon>Methylobacter</taxon>
    </lineage>
</organism>
<accession>G3IQH2</accession>
<name>G3IQH2_METTV</name>
<reference evidence="2 3" key="1">
    <citation type="submission" date="2011-06" db="EMBL/GenBank/DDBJ databases">
        <title>Genomic sequence of Methylobacter tundripaludum SV96.</title>
        <authorList>
            <consortium name="US DOE Joint Genome Institute"/>
            <person name="Lucas S."/>
            <person name="Han J."/>
            <person name="Lapidus A."/>
            <person name="Cheng J.-F."/>
            <person name="Goodwin L."/>
            <person name="Pitluck S."/>
            <person name="Held B."/>
            <person name="Detter J.C."/>
            <person name="Han C."/>
            <person name="Tapia R."/>
            <person name="Land M."/>
            <person name="Hauser L."/>
            <person name="Kyrpides N."/>
            <person name="Ivanova N."/>
            <person name="Ovchinnikova G."/>
            <person name="Pagani I."/>
            <person name="Klotz M.G."/>
            <person name="Dispirito A.A."/>
            <person name="Murrell J.C."/>
            <person name="Dunfield P."/>
            <person name="Kalyuzhnaya M.G."/>
            <person name="Svenning M."/>
            <person name="Trotsenko Y.A."/>
            <person name="Stein L.Y."/>
            <person name="Woyke T."/>
        </authorList>
    </citation>
    <scope>NUCLEOTIDE SEQUENCE [LARGE SCALE GENOMIC DNA]</scope>
    <source>
        <strain evidence="3">ATCC BAA-1195 / DSM 17260 / SV96</strain>
    </source>
</reference>
<dbReference type="Proteomes" id="UP000004664">
    <property type="component" value="Unassembled WGS sequence"/>
</dbReference>
<gene>
    <name evidence="2" type="ORF">Mettu_0856</name>
</gene>
<evidence type="ECO:0000259" key="1">
    <source>
        <dbReference type="Pfam" id="PF18539"/>
    </source>
</evidence>
<dbReference type="HOGENOM" id="CLU_1914642_0_0_6"/>
<dbReference type="AlphaFoldDB" id="G3IQH2"/>
<dbReference type="EMBL" id="JH109152">
    <property type="protein sequence ID" value="EGW22058.1"/>
    <property type="molecule type" value="Genomic_DNA"/>
</dbReference>
<proteinExistence type="predicted"/>
<evidence type="ECO:0000313" key="2">
    <source>
        <dbReference type="EMBL" id="EGW22058.1"/>
    </source>
</evidence>
<sequence>MSAVMNGNRNVEQNIGLRPLFLPNNQPGHLDRLLDFLGRSKKIGVLVPLSISVPLKLRIIKYTNFKESVILDKVYATNGIVSSGSTELNQLIDDLIIKSEKYRIRLETIEAFPQLSDTKVEFGMYYIRPPIM</sequence>
<feature type="domain" description="DUF5625" evidence="1">
    <location>
        <begin position="13"/>
        <end position="126"/>
    </location>
</feature>
<keyword evidence="3" id="KW-1185">Reference proteome</keyword>
<dbReference type="InterPro" id="IPR041008">
    <property type="entry name" value="DUF5625"/>
</dbReference>
<dbReference type="STRING" id="697282.Mettu_0856"/>
<dbReference type="Pfam" id="PF18539">
    <property type="entry name" value="DUF5625"/>
    <property type="match status" value="1"/>
</dbReference>
<protein>
    <recommendedName>
        <fullName evidence="1">DUF5625 domain-containing protein</fullName>
    </recommendedName>
</protein>
<dbReference type="Gene3D" id="2.60.120.790">
    <property type="match status" value="1"/>
</dbReference>
<evidence type="ECO:0000313" key="3">
    <source>
        <dbReference type="Proteomes" id="UP000004664"/>
    </source>
</evidence>